<organism evidence="3 4">
    <name type="scientific">Tritonibacter multivorans</name>
    <dbReference type="NCBI Taxonomy" id="928856"/>
    <lineage>
        <taxon>Bacteria</taxon>
        <taxon>Pseudomonadati</taxon>
        <taxon>Pseudomonadota</taxon>
        <taxon>Alphaproteobacteria</taxon>
        <taxon>Rhodobacterales</taxon>
        <taxon>Paracoccaceae</taxon>
        <taxon>Tritonibacter</taxon>
    </lineage>
</organism>
<dbReference type="InterPro" id="IPR036890">
    <property type="entry name" value="HATPase_C_sf"/>
</dbReference>
<evidence type="ECO:0000259" key="2">
    <source>
        <dbReference type="Pfam" id="PF13581"/>
    </source>
</evidence>
<dbReference type="SUPFAM" id="SSF55874">
    <property type="entry name" value="ATPase domain of HSP90 chaperone/DNA topoisomerase II/histidine kinase"/>
    <property type="match status" value="1"/>
</dbReference>
<keyword evidence="3" id="KW-0808">Transferase</keyword>
<dbReference type="EMBL" id="CYSD01000037">
    <property type="protein sequence ID" value="CUH79300.1"/>
    <property type="molecule type" value="Genomic_DNA"/>
</dbReference>
<protein>
    <submittedName>
        <fullName evidence="3">Serine-protein kinase RsbW</fullName>
        <ecNumber evidence="3">2.7.11.1</ecNumber>
    </submittedName>
</protein>
<keyword evidence="1" id="KW-0723">Serine/threonine-protein kinase</keyword>
<dbReference type="Proteomes" id="UP000052022">
    <property type="component" value="Unassembled WGS sequence"/>
</dbReference>
<evidence type="ECO:0000313" key="3">
    <source>
        <dbReference type="EMBL" id="CUH79300.1"/>
    </source>
</evidence>
<evidence type="ECO:0000313" key="4">
    <source>
        <dbReference type="Proteomes" id="UP000052022"/>
    </source>
</evidence>
<dbReference type="PANTHER" id="PTHR35526:SF3">
    <property type="entry name" value="ANTI-SIGMA-F FACTOR RSBW"/>
    <property type="match status" value="1"/>
</dbReference>
<keyword evidence="4" id="KW-1185">Reference proteome</keyword>
<dbReference type="RefSeq" id="WP_058290370.1">
    <property type="nucleotide sequence ID" value="NZ_CYSD01000037.1"/>
</dbReference>
<dbReference type="AlphaFoldDB" id="A0A0P1GV90"/>
<proteinExistence type="predicted"/>
<accession>A0A0P1GV90</accession>
<sequence>MTETFSCSFRATELDARDGILRVVDQLKARGIPDFRVEEVQIALAEAVNNVVEHAYAGTAPGDVLVRCNLHPDQLWVNINDAGTPFPNGTLPEGKLAEIGDDLDSLPEGGFGWFLIRELATDIRYQRDEDKNQLSLCFSLQLQGPDVRTS</sequence>
<dbReference type="GO" id="GO:0004674">
    <property type="term" value="F:protein serine/threonine kinase activity"/>
    <property type="evidence" value="ECO:0007669"/>
    <property type="project" value="UniProtKB-KW"/>
</dbReference>
<keyword evidence="3" id="KW-0418">Kinase</keyword>
<feature type="domain" description="Histidine kinase/HSP90-like ATPase" evidence="2">
    <location>
        <begin position="20"/>
        <end position="137"/>
    </location>
</feature>
<dbReference type="STRING" id="928856.SAMN04488049_101390"/>
<dbReference type="Gene3D" id="3.30.565.10">
    <property type="entry name" value="Histidine kinase-like ATPase, C-terminal domain"/>
    <property type="match status" value="1"/>
</dbReference>
<dbReference type="PANTHER" id="PTHR35526">
    <property type="entry name" value="ANTI-SIGMA-F FACTOR RSBW-RELATED"/>
    <property type="match status" value="1"/>
</dbReference>
<dbReference type="InterPro" id="IPR003594">
    <property type="entry name" value="HATPase_dom"/>
</dbReference>
<evidence type="ECO:0000256" key="1">
    <source>
        <dbReference type="ARBA" id="ARBA00022527"/>
    </source>
</evidence>
<dbReference type="CDD" id="cd16936">
    <property type="entry name" value="HATPase_RsbW-like"/>
    <property type="match status" value="1"/>
</dbReference>
<gene>
    <name evidence="3" type="primary">rsbW</name>
    <name evidence="3" type="ORF">TRM7557_02328</name>
</gene>
<name>A0A0P1GV90_9RHOB</name>
<dbReference type="OrthoDB" id="9792240at2"/>
<dbReference type="Pfam" id="PF13581">
    <property type="entry name" value="HATPase_c_2"/>
    <property type="match status" value="1"/>
</dbReference>
<dbReference type="EC" id="2.7.11.1" evidence="3"/>
<dbReference type="InterPro" id="IPR050267">
    <property type="entry name" value="Anti-sigma-factor_SerPK"/>
</dbReference>
<reference evidence="3 4" key="1">
    <citation type="submission" date="2015-09" db="EMBL/GenBank/DDBJ databases">
        <authorList>
            <consortium name="Swine Surveillance"/>
        </authorList>
    </citation>
    <scope>NUCLEOTIDE SEQUENCE [LARGE SCALE GENOMIC DNA]</scope>
    <source>
        <strain evidence="3 4">CECT 7557</strain>
    </source>
</reference>